<sequence length="318" mass="35625">MTARPLPMACTEFPRVIKPHVLIPPPPERCGLSDGRGIPAVPLHPLPALIPSCTTLTHITLFIQPHPPSLHPRKAQITCSLSSLTSSSSPCYFTSVNEEILHTAAHKIRDLTPNYCFIDRRGILDSDWSKAAVSSYRQEHSTMVASLETRALISQEKKIIFFMVALGRVVVGVWHSRPRRLLSLKIRKVEPKPRSLKPCRQQAHISPNTESPDGERTPNLPAAARTGTGMSSRVQCGHRNLASECGGGANRSSFHALQVELWSGQRVGGRELQYGAERDDGVQMTRWKERLHHHTETYRKQKHHKTINDHKSDRTEKP</sequence>
<evidence type="ECO:0000313" key="3">
    <source>
        <dbReference type="Proteomes" id="UP000824219"/>
    </source>
</evidence>
<gene>
    <name evidence="2" type="ORF">KOW79_019847</name>
</gene>
<reference evidence="2 3" key="1">
    <citation type="submission" date="2021-06" db="EMBL/GenBank/DDBJ databases">
        <title>Chromosome-level genome assembly of the red-tail catfish (Hemibagrus wyckioides).</title>
        <authorList>
            <person name="Shao F."/>
        </authorList>
    </citation>
    <scope>NUCLEOTIDE SEQUENCE [LARGE SCALE GENOMIC DNA]</scope>
    <source>
        <strain evidence="2">EC202008001</strain>
        <tissue evidence="2">Blood</tissue>
    </source>
</reference>
<keyword evidence="3" id="KW-1185">Reference proteome</keyword>
<evidence type="ECO:0000256" key="1">
    <source>
        <dbReference type="SAM" id="MobiDB-lite"/>
    </source>
</evidence>
<feature type="region of interest" description="Disordered" evidence="1">
    <location>
        <begin position="293"/>
        <end position="318"/>
    </location>
</feature>
<evidence type="ECO:0000313" key="2">
    <source>
        <dbReference type="EMBL" id="KAG7316306.1"/>
    </source>
</evidence>
<dbReference type="AlphaFoldDB" id="A0A9D3N581"/>
<protein>
    <submittedName>
        <fullName evidence="2">Uncharacterized protein</fullName>
    </submittedName>
</protein>
<feature type="compositionally biased region" description="Basic and acidic residues" evidence="1">
    <location>
        <begin position="306"/>
        <end position="318"/>
    </location>
</feature>
<dbReference type="Proteomes" id="UP000824219">
    <property type="component" value="Linkage Group LG25"/>
</dbReference>
<comment type="caution">
    <text evidence="2">The sequence shown here is derived from an EMBL/GenBank/DDBJ whole genome shotgun (WGS) entry which is preliminary data.</text>
</comment>
<proteinExistence type="predicted"/>
<dbReference type="EMBL" id="JAHKSW010000025">
    <property type="protein sequence ID" value="KAG7316306.1"/>
    <property type="molecule type" value="Genomic_DNA"/>
</dbReference>
<organism evidence="2 3">
    <name type="scientific">Hemibagrus wyckioides</name>
    <dbReference type="NCBI Taxonomy" id="337641"/>
    <lineage>
        <taxon>Eukaryota</taxon>
        <taxon>Metazoa</taxon>
        <taxon>Chordata</taxon>
        <taxon>Craniata</taxon>
        <taxon>Vertebrata</taxon>
        <taxon>Euteleostomi</taxon>
        <taxon>Actinopterygii</taxon>
        <taxon>Neopterygii</taxon>
        <taxon>Teleostei</taxon>
        <taxon>Ostariophysi</taxon>
        <taxon>Siluriformes</taxon>
        <taxon>Bagridae</taxon>
        <taxon>Hemibagrus</taxon>
    </lineage>
</organism>
<name>A0A9D3N581_9TELE</name>
<feature type="region of interest" description="Disordered" evidence="1">
    <location>
        <begin position="193"/>
        <end position="233"/>
    </location>
</feature>
<accession>A0A9D3N581</accession>